<dbReference type="UniPathway" id="UPA00079"/>
<dbReference type="HOGENOM" id="CLU_059898_0_0_0"/>
<dbReference type="OrthoDB" id="9810112at2"/>
<evidence type="ECO:0000256" key="4">
    <source>
        <dbReference type="HAMAP-Rule" id="MF_00995"/>
    </source>
</evidence>
<dbReference type="RefSeq" id="WP_013007993.1">
    <property type="nucleotide sequence ID" value="NC_013939.1"/>
</dbReference>
<evidence type="ECO:0000313" key="5">
    <source>
        <dbReference type="EMBL" id="BAI80746.1"/>
    </source>
</evidence>
<dbReference type="Pfam" id="PF02621">
    <property type="entry name" value="VitK2_biosynth"/>
    <property type="match status" value="1"/>
</dbReference>
<dbReference type="Proteomes" id="UP000001520">
    <property type="component" value="Chromosome"/>
</dbReference>
<evidence type="ECO:0000313" key="6">
    <source>
        <dbReference type="Proteomes" id="UP000001520"/>
    </source>
</evidence>
<evidence type="ECO:0000256" key="3">
    <source>
        <dbReference type="ARBA" id="ARBA00023239"/>
    </source>
</evidence>
<dbReference type="CDD" id="cd13634">
    <property type="entry name" value="PBP2_Sco4506"/>
    <property type="match status" value="1"/>
</dbReference>
<accession>D3PDS3</accession>
<dbReference type="AlphaFoldDB" id="D3PDS3"/>
<dbReference type="SUPFAM" id="SSF53850">
    <property type="entry name" value="Periplasmic binding protein-like II"/>
    <property type="match status" value="1"/>
</dbReference>
<comment type="pathway">
    <text evidence="1 4">Quinol/quinone metabolism; menaquinone biosynthesis.</text>
</comment>
<organism evidence="5 6">
    <name type="scientific">Deferribacter desulfuricans (strain DSM 14783 / JCM 11476 / NBRC 101012 / SSM1)</name>
    <dbReference type="NCBI Taxonomy" id="639282"/>
    <lineage>
        <taxon>Bacteria</taxon>
        <taxon>Pseudomonadati</taxon>
        <taxon>Deferribacterota</taxon>
        <taxon>Deferribacteres</taxon>
        <taxon>Deferribacterales</taxon>
        <taxon>Deferribacteraceae</taxon>
        <taxon>Deferribacter</taxon>
    </lineage>
</organism>
<dbReference type="GO" id="GO:0009234">
    <property type="term" value="P:menaquinone biosynthetic process"/>
    <property type="evidence" value="ECO:0007669"/>
    <property type="project" value="UniProtKB-UniRule"/>
</dbReference>
<keyword evidence="3 4" id="KW-0456">Lyase</keyword>
<name>D3PDS3_DEFDS</name>
<keyword evidence="2 4" id="KW-0474">Menaquinone biosynthesis</keyword>
<keyword evidence="6" id="KW-1185">Reference proteome</keyword>
<protein>
    <recommendedName>
        <fullName evidence="4">Chorismate dehydratase</fullName>
        <ecNumber evidence="4">4.2.1.151</ecNumber>
    </recommendedName>
    <alternativeName>
        <fullName evidence="4">Menaquinone biosynthetic enzyme MqnA</fullName>
    </alternativeName>
</protein>
<evidence type="ECO:0000256" key="1">
    <source>
        <dbReference type="ARBA" id="ARBA00004863"/>
    </source>
</evidence>
<dbReference type="GO" id="GO:0016836">
    <property type="term" value="F:hydro-lyase activity"/>
    <property type="evidence" value="ECO:0007669"/>
    <property type="project" value="UniProtKB-UniRule"/>
</dbReference>
<comment type="catalytic activity">
    <reaction evidence="4">
        <text>chorismate = 3-[(1-carboxyvinyl)-oxy]benzoate + H2O</text>
        <dbReference type="Rhea" id="RHEA:40051"/>
        <dbReference type="ChEBI" id="CHEBI:15377"/>
        <dbReference type="ChEBI" id="CHEBI:29748"/>
        <dbReference type="ChEBI" id="CHEBI:76981"/>
        <dbReference type="EC" id="4.2.1.151"/>
    </reaction>
</comment>
<comment type="similarity">
    <text evidence="4">Belongs to the MqnA/MqnD family. MqnA subfamily.</text>
</comment>
<dbReference type="Gene3D" id="3.40.190.10">
    <property type="entry name" value="Periplasmic binding protein-like II"/>
    <property type="match status" value="2"/>
</dbReference>
<dbReference type="STRING" id="639282.DEFDS_1279"/>
<evidence type="ECO:0000256" key="2">
    <source>
        <dbReference type="ARBA" id="ARBA00022428"/>
    </source>
</evidence>
<dbReference type="EC" id="4.2.1.151" evidence="4"/>
<dbReference type="KEGG" id="ddf:DEFDS_1279"/>
<sequence length="264" mass="31380">MLIIGEIEYANVYPIFYNLKKKNFEEFRFIKSYPSILNKALREGGIDISCCSSIEYVRNCGNYYILPDISISSLKEVKSVCLFSNYDIKYLKNKKIYLTEESGTSIVLLKIIFKKFYNVEINFSPNKDECEAFLYIGDKALYKYYNNEFKYIFDLGKIWYEATGLPFVYALWLVSKETYSKKRELIKKLYNELIKIKNDSKLNLSSLVEHYFFKGLTPYQIIDYWEIINYNLSKKHIEGLNLFYKYAYEIGEVKNICELDILNF</sequence>
<dbReference type="InterPro" id="IPR030868">
    <property type="entry name" value="MqnA"/>
</dbReference>
<dbReference type="EMBL" id="AP011529">
    <property type="protein sequence ID" value="BAI80746.1"/>
    <property type="molecule type" value="Genomic_DNA"/>
</dbReference>
<comment type="function">
    <text evidence="4">Catalyzes the dehydration of chorismate into 3-[(1-carboxyvinyl)oxy]benzoate, a step in the biosynthesis of menaquinone (MK, vitamin K2).</text>
</comment>
<proteinExistence type="inferred from homology"/>
<dbReference type="PANTHER" id="PTHR37690">
    <property type="entry name" value="CHORISMATE DEHYDRATASE"/>
    <property type="match status" value="1"/>
</dbReference>
<dbReference type="eggNOG" id="COG1427">
    <property type="taxonomic scope" value="Bacteria"/>
</dbReference>
<gene>
    <name evidence="4" type="primary">mqnA</name>
    <name evidence="5" type="ordered locus">DEFDS_1279</name>
</gene>
<dbReference type="HAMAP" id="MF_00995">
    <property type="entry name" value="MqnA"/>
    <property type="match status" value="1"/>
</dbReference>
<dbReference type="PANTHER" id="PTHR37690:SF1">
    <property type="entry name" value="CHORISMATE DEHYDRATASE"/>
    <property type="match status" value="1"/>
</dbReference>
<dbReference type="InterPro" id="IPR003773">
    <property type="entry name" value="Menaquinone_biosynth"/>
</dbReference>
<reference evidence="5 6" key="1">
    <citation type="journal article" date="2010" name="DNA Res.">
        <title>Bacterial lifestyle in a deep-sea hydrothermal vent chimney revealed by the genome sequence of the thermophilic bacterium Deferribacter desulfuricans SSM1.</title>
        <authorList>
            <person name="Takaki Y."/>
            <person name="Shimamura S."/>
            <person name="Nakagawa S."/>
            <person name="Fukuhara Y."/>
            <person name="Horikawa H."/>
            <person name="Ankai A."/>
            <person name="Harada T."/>
            <person name="Hosoyama A."/>
            <person name="Oguchi A."/>
            <person name="Fukui S."/>
            <person name="Fujita N."/>
            <person name="Takami H."/>
            <person name="Takai K."/>
        </authorList>
    </citation>
    <scope>NUCLEOTIDE SEQUENCE [LARGE SCALE GENOMIC DNA]</scope>
    <source>
        <strain evidence="6">DSM 14783 / JCM 11476 / NBRC 101012 / SSM1</strain>
    </source>
</reference>